<protein>
    <submittedName>
        <fullName evidence="4">Ig-like domain-containing protein</fullName>
    </submittedName>
</protein>
<evidence type="ECO:0000313" key="5">
    <source>
        <dbReference type="Proteomes" id="UP001597214"/>
    </source>
</evidence>
<feature type="domain" description="SbsA Ig-like" evidence="3">
    <location>
        <begin position="36"/>
        <end position="117"/>
    </location>
</feature>
<gene>
    <name evidence="4" type="ORF">ACFSCX_10305</name>
</gene>
<feature type="compositionally biased region" description="Low complexity" evidence="2">
    <location>
        <begin position="129"/>
        <end position="146"/>
    </location>
</feature>
<accession>A0ABW4LP21</accession>
<proteinExistence type="predicted"/>
<dbReference type="Gene3D" id="2.60.40.1220">
    <property type="match status" value="1"/>
</dbReference>
<evidence type="ECO:0000259" key="3">
    <source>
        <dbReference type="Pfam" id="PF13205"/>
    </source>
</evidence>
<comment type="caution">
    <text evidence="4">The sequence shown here is derived from an EMBL/GenBank/DDBJ whole genome shotgun (WGS) entry which is preliminary data.</text>
</comment>
<name>A0ABW4LP21_9BACI</name>
<evidence type="ECO:0000256" key="1">
    <source>
        <dbReference type="ARBA" id="ARBA00022729"/>
    </source>
</evidence>
<dbReference type="InterPro" id="IPR014755">
    <property type="entry name" value="Cu-Rt/internalin_Ig-like"/>
</dbReference>
<sequence>MKAKWILFFVITLVIGSLGTTPIKANDDSEIWSTKTTNSAKKTWTISFNQPVHTKSATSKTIFVVNEHNQVHATTLSISEDGLQVTVSPNATYQLNHEYRLIIDRTVRSTSSKDLKKNLIMPFKVVPKSSSSTAGSDSTSPSGSATNPSGDGQSSSNHDDTESLLQITVSRNDYVADVTVKGDDTITQVLIGRNKMHYAGNNSFNLGVAGVESGDTLVIKAYNHEQKLVAQERYKVE</sequence>
<dbReference type="Pfam" id="PF13205">
    <property type="entry name" value="Big_5"/>
    <property type="match status" value="1"/>
</dbReference>
<feature type="compositionally biased region" description="Polar residues" evidence="2">
    <location>
        <begin position="147"/>
        <end position="156"/>
    </location>
</feature>
<keyword evidence="1" id="KW-0732">Signal</keyword>
<evidence type="ECO:0000313" key="4">
    <source>
        <dbReference type="EMBL" id="MFD1736954.1"/>
    </source>
</evidence>
<keyword evidence="5" id="KW-1185">Reference proteome</keyword>
<organism evidence="4 5">
    <name type="scientific">Bacillus salitolerans</name>
    <dbReference type="NCBI Taxonomy" id="1437434"/>
    <lineage>
        <taxon>Bacteria</taxon>
        <taxon>Bacillati</taxon>
        <taxon>Bacillota</taxon>
        <taxon>Bacilli</taxon>
        <taxon>Bacillales</taxon>
        <taxon>Bacillaceae</taxon>
        <taxon>Bacillus</taxon>
    </lineage>
</organism>
<dbReference type="InterPro" id="IPR032812">
    <property type="entry name" value="SbsA_Ig"/>
</dbReference>
<evidence type="ECO:0000256" key="2">
    <source>
        <dbReference type="SAM" id="MobiDB-lite"/>
    </source>
</evidence>
<reference evidence="5" key="1">
    <citation type="journal article" date="2019" name="Int. J. Syst. Evol. Microbiol.">
        <title>The Global Catalogue of Microorganisms (GCM) 10K type strain sequencing project: providing services to taxonomists for standard genome sequencing and annotation.</title>
        <authorList>
            <consortium name="The Broad Institute Genomics Platform"/>
            <consortium name="The Broad Institute Genome Sequencing Center for Infectious Disease"/>
            <person name="Wu L."/>
            <person name="Ma J."/>
        </authorList>
    </citation>
    <scope>NUCLEOTIDE SEQUENCE [LARGE SCALE GENOMIC DNA]</scope>
    <source>
        <strain evidence="5">CCUG 49339</strain>
    </source>
</reference>
<dbReference type="RefSeq" id="WP_377928145.1">
    <property type="nucleotide sequence ID" value="NZ_JBHUEM010000014.1"/>
</dbReference>
<dbReference type="Proteomes" id="UP001597214">
    <property type="component" value="Unassembled WGS sequence"/>
</dbReference>
<dbReference type="EMBL" id="JBHUEM010000014">
    <property type="protein sequence ID" value="MFD1736954.1"/>
    <property type="molecule type" value="Genomic_DNA"/>
</dbReference>
<feature type="region of interest" description="Disordered" evidence="2">
    <location>
        <begin position="127"/>
        <end position="160"/>
    </location>
</feature>